<evidence type="ECO:0000313" key="3">
    <source>
        <dbReference type="Proteomes" id="UP000035265"/>
    </source>
</evidence>
<proteinExistence type="predicted"/>
<evidence type="ECO:0000313" key="2">
    <source>
        <dbReference type="EMBL" id="KLN34011.1"/>
    </source>
</evidence>
<gene>
    <name evidence="2" type="ORF">FB00_14745</name>
</gene>
<protein>
    <submittedName>
        <fullName evidence="2">Uncharacterized protein</fullName>
    </submittedName>
</protein>
<comment type="caution">
    <text evidence="2">The sequence shown here is derived from an EMBL/GenBank/DDBJ whole genome shotgun (WGS) entry which is preliminary data.</text>
</comment>
<accession>A0A0H2KKR1</accession>
<sequence length="76" mass="8119">MHHEPPDLGAVAWLTMLLPVASPYWAAAVLGSLFAAAVEVTSVCAALGRDVRDHARAVRQARRSARAATRLVRSEA</sequence>
<keyword evidence="1" id="KW-0812">Transmembrane</keyword>
<dbReference type="RefSeq" id="WP_047233614.1">
    <property type="nucleotide sequence ID" value="NZ_JNBQ01000022.1"/>
</dbReference>
<dbReference type="EMBL" id="JNBQ01000022">
    <property type="protein sequence ID" value="KLN34011.1"/>
    <property type="molecule type" value="Genomic_DNA"/>
</dbReference>
<keyword evidence="1" id="KW-0472">Membrane</keyword>
<organism evidence="2 3">
    <name type="scientific">Cellulosimicrobium funkei</name>
    <dbReference type="NCBI Taxonomy" id="264251"/>
    <lineage>
        <taxon>Bacteria</taxon>
        <taxon>Bacillati</taxon>
        <taxon>Actinomycetota</taxon>
        <taxon>Actinomycetes</taxon>
        <taxon>Micrococcales</taxon>
        <taxon>Promicromonosporaceae</taxon>
        <taxon>Cellulosimicrobium</taxon>
    </lineage>
</organism>
<dbReference type="Proteomes" id="UP000035265">
    <property type="component" value="Unassembled WGS sequence"/>
</dbReference>
<feature type="transmembrane region" description="Helical" evidence="1">
    <location>
        <begin position="24"/>
        <end position="47"/>
    </location>
</feature>
<dbReference type="AlphaFoldDB" id="A0A0H2KKR1"/>
<evidence type="ECO:0000256" key="1">
    <source>
        <dbReference type="SAM" id="Phobius"/>
    </source>
</evidence>
<keyword evidence="1" id="KW-1133">Transmembrane helix</keyword>
<reference evidence="2 3" key="1">
    <citation type="submission" date="2014-05" db="EMBL/GenBank/DDBJ databases">
        <title>Cellulosimicrobium funkei U11 genome.</title>
        <authorList>
            <person name="Hu C."/>
            <person name="Gong Y."/>
            <person name="Wan W."/>
            <person name="Jiang M."/>
        </authorList>
    </citation>
    <scope>NUCLEOTIDE SEQUENCE [LARGE SCALE GENOMIC DNA]</scope>
    <source>
        <strain evidence="2 3">U11</strain>
    </source>
</reference>
<keyword evidence="3" id="KW-1185">Reference proteome</keyword>
<name>A0A0H2KKR1_9MICO</name>